<comment type="caution">
    <text evidence="4">The sequence shown here is derived from an EMBL/GenBank/DDBJ whole genome shotgun (WGS) entry which is preliminary data.</text>
</comment>
<dbReference type="eggNOG" id="COG1305">
    <property type="taxonomic scope" value="Bacteria"/>
</dbReference>
<feature type="region of interest" description="Disordered" evidence="1">
    <location>
        <begin position="277"/>
        <end position="322"/>
    </location>
</feature>
<protein>
    <submittedName>
        <fullName evidence="4">Transglutaminase domain-containing protein</fullName>
    </submittedName>
</protein>
<dbReference type="Gene3D" id="3.10.620.30">
    <property type="match status" value="1"/>
</dbReference>
<dbReference type="PANTHER" id="PTHR42736">
    <property type="entry name" value="PROTEIN-GLUTAMINE GAMMA-GLUTAMYLTRANSFERASE"/>
    <property type="match status" value="1"/>
</dbReference>
<dbReference type="InterPro" id="IPR052901">
    <property type="entry name" value="Bact_TGase-like"/>
</dbReference>
<dbReference type="AlphaFoldDB" id="A0A031FUT6"/>
<keyword evidence="2" id="KW-0812">Transmembrane</keyword>
<keyword evidence="5" id="KW-1185">Reference proteome</keyword>
<dbReference type="InterPro" id="IPR002931">
    <property type="entry name" value="Transglutaminase-like"/>
</dbReference>
<gene>
    <name evidence="4" type="ORF">BW34_00933</name>
</gene>
<evidence type="ECO:0000313" key="5">
    <source>
        <dbReference type="Proteomes" id="UP000024001"/>
    </source>
</evidence>
<keyword evidence="2" id="KW-0472">Membrane</keyword>
<sequence length="481" mass="50626">MVRQWSESAAPAYLRVATLTELNGDSWRPDRNRSVPIEDFAPEDSAAAGIAIVEENRTVEVLDLSSAQLPVPADAVSFDGVDGPWRISAANGTVVSPSSAARGQKFDVISRTPRPTLEQARAAEARGGPREARELPAGIPPTVGRLAAEVTADAANDYDRLLALQTWFRGPEFDYSLDAPVEDGFDGSGVEAVSRFLEVRSGYCVHFASAFAIMARTLDMPSRVVVGFLPGLPTGDVVDENRVYQATTAQLHALPEVYFDGIGWVAFEPTKSLGSAQRFASEDTASNEPEPEPTPSAAPEPTSSASAAPRPEDDPTAGTTPTSTFSVVNVLPVVGIAVGVVFVLALPALIRLALSRRRVALARRGSAAAAWRLVQDSAIDVGIPVPGSDSPRAFGDRLRDDHGAPAAAVERLVGAVERASYALPGSFGDADGDELTADAAAIRAGLFAAVSAPRRLTGRLIPRSLVIRPGSTFAEAMPLGR</sequence>
<dbReference type="InterPro" id="IPR038765">
    <property type="entry name" value="Papain-like_cys_pep_sf"/>
</dbReference>
<dbReference type="InterPro" id="IPR021878">
    <property type="entry name" value="TgpA_N"/>
</dbReference>
<dbReference type="Proteomes" id="UP000024001">
    <property type="component" value="Unassembled WGS sequence"/>
</dbReference>
<dbReference type="SUPFAM" id="SSF54001">
    <property type="entry name" value="Cysteine proteinases"/>
    <property type="match status" value="1"/>
</dbReference>
<proteinExistence type="predicted"/>
<dbReference type="SMART" id="SM00460">
    <property type="entry name" value="TGc"/>
    <property type="match status" value="1"/>
</dbReference>
<feature type="transmembrane region" description="Helical" evidence="2">
    <location>
        <begin position="330"/>
        <end position="354"/>
    </location>
</feature>
<accession>A0A031FUT6</accession>
<keyword evidence="2" id="KW-1133">Transmembrane helix</keyword>
<evidence type="ECO:0000313" key="4">
    <source>
        <dbReference type="EMBL" id="EZP27961.1"/>
    </source>
</evidence>
<reference evidence="4 5" key="1">
    <citation type="submission" date="2014-03" db="EMBL/GenBank/DDBJ databases">
        <title>Draft Genome Sequences of 13 Willow Endophytes.</title>
        <authorList>
            <person name="Gan H.Y."/>
            <person name="Gan H.M."/>
            <person name="Savka M.A."/>
            <person name="Hudson A.O."/>
        </authorList>
    </citation>
    <scope>NUCLEOTIDE SEQUENCE [LARGE SCALE GENOMIC DNA]</scope>
    <source>
        <strain evidence="4 5">RIT293</strain>
    </source>
</reference>
<dbReference type="EMBL" id="JFYO01000004">
    <property type="protein sequence ID" value="EZP27961.1"/>
    <property type="molecule type" value="Genomic_DNA"/>
</dbReference>
<dbReference type="PATRIC" id="fig|273677.3.peg.915"/>
<feature type="domain" description="Transglutaminase-like" evidence="3">
    <location>
        <begin position="196"/>
        <end position="271"/>
    </location>
</feature>
<evidence type="ECO:0000259" key="3">
    <source>
        <dbReference type="SMART" id="SM00460"/>
    </source>
</evidence>
<evidence type="ECO:0000256" key="1">
    <source>
        <dbReference type="SAM" id="MobiDB-lite"/>
    </source>
</evidence>
<evidence type="ECO:0000256" key="2">
    <source>
        <dbReference type="SAM" id="Phobius"/>
    </source>
</evidence>
<dbReference type="PANTHER" id="PTHR42736:SF1">
    <property type="entry name" value="PROTEIN-GLUTAMINE GAMMA-GLUTAMYLTRANSFERASE"/>
    <property type="match status" value="1"/>
</dbReference>
<dbReference type="Pfam" id="PF11992">
    <property type="entry name" value="TgpA_N"/>
    <property type="match status" value="1"/>
</dbReference>
<organism evidence="4 5">
    <name type="scientific">Microbacterium oleivorans</name>
    <dbReference type="NCBI Taxonomy" id="273677"/>
    <lineage>
        <taxon>Bacteria</taxon>
        <taxon>Bacillati</taxon>
        <taxon>Actinomycetota</taxon>
        <taxon>Actinomycetes</taxon>
        <taxon>Micrococcales</taxon>
        <taxon>Microbacteriaceae</taxon>
        <taxon>Microbacterium</taxon>
    </lineage>
</organism>
<dbReference type="Pfam" id="PF01841">
    <property type="entry name" value="Transglut_core"/>
    <property type="match status" value="1"/>
</dbReference>
<feature type="compositionally biased region" description="Low complexity" evidence="1">
    <location>
        <begin position="299"/>
        <end position="309"/>
    </location>
</feature>
<name>A0A031FUT6_9MICO</name>